<organism evidence="3 4">
    <name type="scientific">Symbiodinium microadriaticum</name>
    <name type="common">Dinoflagellate</name>
    <name type="synonym">Zooxanthella microadriatica</name>
    <dbReference type="NCBI Taxonomy" id="2951"/>
    <lineage>
        <taxon>Eukaryota</taxon>
        <taxon>Sar</taxon>
        <taxon>Alveolata</taxon>
        <taxon>Dinophyceae</taxon>
        <taxon>Suessiales</taxon>
        <taxon>Symbiodiniaceae</taxon>
        <taxon>Symbiodinium</taxon>
    </lineage>
</organism>
<comment type="caution">
    <text evidence="3">The sequence shown here is derived from an EMBL/GenBank/DDBJ whole genome shotgun (WGS) entry which is preliminary data.</text>
</comment>
<reference evidence="3 4" key="1">
    <citation type="submission" date="2016-02" db="EMBL/GenBank/DDBJ databases">
        <title>Genome analysis of coral dinoflagellate symbionts highlights evolutionary adaptations to a symbiotic lifestyle.</title>
        <authorList>
            <person name="Aranda M."/>
            <person name="Li Y."/>
            <person name="Liew Y.J."/>
            <person name="Baumgarten S."/>
            <person name="Simakov O."/>
            <person name="Wilson M."/>
            <person name="Piel J."/>
            <person name="Ashoor H."/>
            <person name="Bougouffa S."/>
            <person name="Bajic V.B."/>
            <person name="Ryu T."/>
            <person name="Ravasi T."/>
            <person name="Bayer T."/>
            <person name="Micklem G."/>
            <person name="Kim H."/>
            <person name="Bhak J."/>
            <person name="Lajeunesse T.C."/>
            <person name="Voolstra C.R."/>
        </authorList>
    </citation>
    <scope>NUCLEOTIDE SEQUENCE [LARGE SCALE GENOMIC DNA]</scope>
    <source>
        <strain evidence="3 4">CCMP2467</strain>
    </source>
</reference>
<dbReference type="AlphaFoldDB" id="A0A1Q9D5W3"/>
<dbReference type="Pfam" id="PF00023">
    <property type="entry name" value="Ank"/>
    <property type="match status" value="1"/>
</dbReference>
<keyword evidence="1" id="KW-0677">Repeat</keyword>
<dbReference type="InterPro" id="IPR036770">
    <property type="entry name" value="Ankyrin_rpt-contain_sf"/>
</dbReference>
<protein>
    <submittedName>
        <fullName evidence="3">Uncharacterized protein</fullName>
    </submittedName>
</protein>
<name>A0A1Q9D5W3_SYMMI</name>
<gene>
    <name evidence="3" type="ORF">AK812_SmicGene27921</name>
</gene>
<dbReference type="InterPro" id="IPR002110">
    <property type="entry name" value="Ankyrin_rpt"/>
</dbReference>
<dbReference type="SMART" id="SM00248">
    <property type="entry name" value="ANK"/>
    <property type="match status" value="4"/>
</dbReference>
<dbReference type="SUPFAM" id="SSF48403">
    <property type="entry name" value="Ankyrin repeat"/>
    <property type="match status" value="1"/>
</dbReference>
<evidence type="ECO:0000256" key="1">
    <source>
        <dbReference type="ARBA" id="ARBA00022737"/>
    </source>
</evidence>
<dbReference type="EMBL" id="LSRX01000708">
    <property type="protein sequence ID" value="OLP90486.1"/>
    <property type="molecule type" value="Genomic_DNA"/>
</dbReference>
<evidence type="ECO:0000313" key="4">
    <source>
        <dbReference type="Proteomes" id="UP000186817"/>
    </source>
</evidence>
<feature type="non-terminal residue" evidence="3">
    <location>
        <position position="1"/>
    </location>
</feature>
<evidence type="ECO:0000256" key="2">
    <source>
        <dbReference type="ARBA" id="ARBA00023043"/>
    </source>
</evidence>
<evidence type="ECO:0000313" key="3">
    <source>
        <dbReference type="EMBL" id="OLP90486.1"/>
    </source>
</evidence>
<keyword evidence="4" id="KW-1185">Reference proteome</keyword>
<dbReference type="PANTHER" id="PTHR24178">
    <property type="entry name" value="MOLTING PROTEIN MLT-4"/>
    <property type="match status" value="1"/>
</dbReference>
<accession>A0A1Q9D5W3</accession>
<keyword evidence="2" id="KW-0040">ANK repeat</keyword>
<dbReference type="Proteomes" id="UP000186817">
    <property type="component" value="Unassembled WGS sequence"/>
</dbReference>
<dbReference type="Gene3D" id="1.25.40.20">
    <property type="entry name" value="Ankyrin repeat-containing domain"/>
    <property type="match status" value="1"/>
</dbReference>
<proteinExistence type="predicted"/>
<dbReference type="OrthoDB" id="194358at2759"/>
<sequence length="381" mass="42091">DFLFSSLEDAVKDTSGMNAVMCAILSGDTAMLRLLAASRADVSRPMHGLNDLGYYDTQTPLMAATKSHQDPAVLTTLVELRADPNGRASRTQLSSLYMCRSPGHVRALLEQKAELEHSALHGAAALAGPDTLRELLKRQCDPNYILAGRQERFGPLHAVALFSLSNRHAVEAARLLLEHRADVNSRSAPSDDFLWECRKARMRVAVLGFANCNMMTRLRASMPLFLDYGADPTPNDHGDTPEDLARRLFLDYGADPTPNDHGDTPEDLARRNHHYHLIPGVTSKSRGQQMEVLQKALRGMIDGSLQVHEDWFAIPQITVRKDGVNEESVKSDAALAVQSIPAYVELSNVFIALVPELTHKDSSALVNYASWLSRGWLGFVW</sequence>